<keyword evidence="2" id="KW-0963">Cytoplasm</keyword>
<evidence type="ECO:0000256" key="1">
    <source>
        <dbReference type="ARBA" id="ARBA00004430"/>
    </source>
</evidence>
<keyword evidence="3" id="KW-0969">Cilium</keyword>
<name>A0A1X0P128_9TRYP</name>
<comment type="subcellular location">
    <subcellularLocation>
        <location evidence="1">Cytoplasm</location>
        <location evidence="1">Cytoskeleton</location>
        <location evidence="1">Cilium axoneme</location>
    </subcellularLocation>
</comment>
<keyword evidence="4" id="KW-0206">Cytoskeleton</keyword>
<evidence type="ECO:0000313" key="8">
    <source>
        <dbReference type="Proteomes" id="UP000192257"/>
    </source>
</evidence>
<dbReference type="STRING" id="67003.A0A1X0P128"/>
<gene>
    <name evidence="7" type="ORF">TM35_000091700</name>
</gene>
<dbReference type="GO" id="GO:0035082">
    <property type="term" value="P:axoneme assembly"/>
    <property type="evidence" value="ECO:0007669"/>
    <property type="project" value="TreeGrafter"/>
</dbReference>
<evidence type="ECO:0000313" key="7">
    <source>
        <dbReference type="EMBL" id="ORC90120.1"/>
    </source>
</evidence>
<protein>
    <submittedName>
        <fullName evidence="7">Putative flagellar radial spoke protein-like</fullName>
    </submittedName>
</protein>
<keyword evidence="5" id="KW-0966">Cell projection</keyword>
<evidence type="ECO:0000256" key="3">
    <source>
        <dbReference type="ARBA" id="ARBA00023069"/>
    </source>
</evidence>
<accession>A0A1X0P128</accession>
<feature type="region of interest" description="Disordered" evidence="6">
    <location>
        <begin position="338"/>
        <end position="357"/>
    </location>
</feature>
<feature type="region of interest" description="Disordered" evidence="6">
    <location>
        <begin position="526"/>
        <end position="553"/>
    </location>
</feature>
<dbReference type="VEuPathDB" id="TriTrypDB:TM35_000091700"/>
<feature type="compositionally biased region" description="Acidic residues" evidence="6">
    <location>
        <begin position="187"/>
        <end position="204"/>
    </location>
</feature>
<sequence>MTGLTEDEIRASPLWQHMKKVLLHVVQQQPSRALDAIVPASFTVQTGGAVPPRAAPAYADHHPKVVQTVPPDALENLRWASSFASALAPPRPRRPALDAEEGDAPPPEEAEELDAPPGEVGDVVAEQAVFNAVGEGLQPEEAFRVVVGMKQLVRGEPLASVRFWGKFIGSRADYYVVEAKIDPDRLPEEDEDAAGDNDDEDEDEDAAPIENVANVLYDHGAKAHADTGVEPAGTGLNEWVYYAAVTSDPTRWTRLPDVTPNQIIAARLIRRGFTGDLESSVDTHPRFPGKEMNYLRAQIARISCTCRVAPRDMYTTEGAVPEEEDEDGNLLPPPLTVPAYTTLPPLNPQEVPDEEDTEAIEPVKSWFYGYRDDELLQGKYWVHIAPTLLRTGRTVASESDASQDEGEGGISEFDQTEKINPFLCEVSRDEPLRFTCHSRSQLPAWSFRKAFHDESSKTRTYVARSGLWPGAFTYAVTVLGQPGSRYQSVYIGTGLKNLQGVCYAPKLPPRCLVEYPETGLLLQRDGTVDDELEYAPPPPKPEGLNDEEEEEED</sequence>
<keyword evidence="8" id="KW-1185">Reference proteome</keyword>
<evidence type="ECO:0000256" key="4">
    <source>
        <dbReference type="ARBA" id="ARBA00023212"/>
    </source>
</evidence>
<proteinExistence type="predicted"/>
<keyword evidence="7" id="KW-0282">Flagellum</keyword>
<evidence type="ECO:0000256" key="6">
    <source>
        <dbReference type="SAM" id="MobiDB-lite"/>
    </source>
</evidence>
<dbReference type="PANTHER" id="PTHR13159:SF5">
    <property type="entry name" value="RADIAL SPOKE PROTEIN-LIKE, PUTATIVE-RELATED"/>
    <property type="match status" value="1"/>
</dbReference>
<feature type="region of interest" description="Disordered" evidence="6">
    <location>
        <begin position="183"/>
        <end position="204"/>
    </location>
</feature>
<dbReference type="Proteomes" id="UP000192257">
    <property type="component" value="Unassembled WGS sequence"/>
</dbReference>
<evidence type="ECO:0000256" key="5">
    <source>
        <dbReference type="ARBA" id="ARBA00023273"/>
    </source>
</evidence>
<dbReference type="PANTHER" id="PTHR13159">
    <property type="entry name" value="RADIAL SPOKEHEAD-RELATED"/>
    <property type="match status" value="1"/>
</dbReference>
<dbReference type="GO" id="GO:0001534">
    <property type="term" value="C:radial spoke"/>
    <property type="evidence" value="ECO:0007669"/>
    <property type="project" value="InterPro"/>
</dbReference>
<dbReference type="InterPro" id="IPR006802">
    <property type="entry name" value="Radial_spoke"/>
</dbReference>
<dbReference type="GeneID" id="39984189"/>
<organism evidence="7 8">
    <name type="scientific">Trypanosoma theileri</name>
    <dbReference type="NCBI Taxonomy" id="67003"/>
    <lineage>
        <taxon>Eukaryota</taxon>
        <taxon>Discoba</taxon>
        <taxon>Euglenozoa</taxon>
        <taxon>Kinetoplastea</taxon>
        <taxon>Metakinetoplastina</taxon>
        <taxon>Trypanosomatida</taxon>
        <taxon>Trypanosomatidae</taxon>
        <taxon>Trypanosoma</taxon>
    </lineage>
</organism>
<dbReference type="OrthoDB" id="272202at2759"/>
<feature type="compositionally biased region" description="Acidic residues" evidence="6">
    <location>
        <begin position="98"/>
        <end position="114"/>
    </location>
</feature>
<feature type="compositionally biased region" description="Acidic residues" evidence="6">
    <location>
        <begin position="544"/>
        <end position="553"/>
    </location>
</feature>
<dbReference type="Pfam" id="PF04712">
    <property type="entry name" value="Radial_spoke"/>
    <property type="match status" value="1"/>
</dbReference>
<dbReference type="EMBL" id="NBCO01000009">
    <property type="protein sequence ID" value="ORC90120.1"/>
    <property type="molecule type" value="Genomic_DNA"/>
</dbReference>
<evidence type="ECO:0000256" key="2">
    <source>
        <dbReference type="ARBA" id="ARBA00022490"/>
    </source>
</evidence>
<dbReference type="RefSeq" id="XP_028884186.1">
    <property type="nucleotide sequence ID" value="XM_029024409.1"/>
</dbReference>
<dbReference type="GO" id="GO:0060294">
    <property type="term" value="P:cilium movement involved in cell motility"/>
    <property type="evidence" value="ECO:0007669"/>
    <property type="project" value="InterPro"/>
</dbReference>
<feature type="region of interest" description="Disordered" evidence="6">
    <location>
        <begin position="87"/>
        <end position="116"/>
    </location>
</feature>
<dbReference type="AlphaFoldDB" id="A0A1X0P128"/>
<comment type="caution">
    <text evidence="7">The sequence shown here is derived from an EMBL/GenBank/DDBJ whole genome shotgun (WGS) entry which is preliminary data.</text>
</comment>
<reference evidence="7 8" key="1">
    <citation type="submission" date="2017-03" db="EMBL/GenBank/DDBJ databases">
        <title>An alternative strategy for trypanosome survival in the mammalian bloodstream revealed through genome and transcriptome analysis of the ubiquitous bovine parasite Trypanosoma (Megatrypanum) theileri.</title>
        <authorList>
            <person name="Kelly S."/>
            <person name="Ivens A."/>
            <person name="Mott A."/>
            <person name="O'Neill E."/>
            <person name="Emms D."/>
            <person name="Macleod O."/>
            <person name="Voorheis P."/>
            <person name="Matthews J."/>
            <person name="Matthews K."/>
            <person name="Carrington M."/>
        </authorList>
    </citation>
    <scope>NUCLEOTIDE SEQUENCE [LARGE SCALE GENOMIC DNA]</scope>
    <source>
        <strain evidence="7">Edinburgh</strain>
    </source>
</reference>